<dbReference type="AlphaFoldDB" id="A0ABD1ZG56"/>
<dbReference type="Proteomes" id="UP001605036">
    <property type="component" value="Unassembled WGS sequence"/>
</dbReference>
<evidence type="ECO:0000313" key="2">
    <source>
        <dbReference type="Proteomes" id="UP001605036"/>
    </source>
</evidence>
<gene>
    <name evidence="1" type="ORF">R1flu_017367</name>
</gene>
<proteinExistence type="predicted"/>
<keyword evidence="2" id="KW-1185">Reference proteome</keyword>
<protein>
    <submittedName>
        <fullName evidence="1">Uncharacterized protein</fullName>
    </submittedName>
</protein>
<name>A0ABD1ZG56_9MARC</name>
<organism evidence="1 2">
    <name type="scientific">Riccia fluitans</name>
    <dbReference type="NCBI Taxonomy" id="41844"/>
    <lineage>
        <taxon>Eukaryota</taxon>
        <taxon>Viridiplantae</taxon>
        <taxon>Streptophyta</taxon>
        <taxon>Embryophyta</taxon>
        <taxon>Marchantiophyta</taxon>
        <taxon>Marchantiopsida</taxon>
        <taxon>Marchantiidae</taxon>
        <taxon>Marchantiales</taxon>
        <taxon>Ricciaceae</taxon>
        <taxon>Riccia</taxon>
    </lineage>
</organism>
<accession>A0ABD1ZG56</accession>
<evidence type="ECO:0000313" key="1">
    <source>
        <dbReference type="EMBL" id="KAL2649239.1"/>
    </source>
</evidence>
<reference evidence="1 2" key="1">
    <citation type="submission" date="2024-09" db="EMBL/GenBank/DDBJ databases">
        <title>Chromosome-scale assembly of Riccia fluitans.</title>
        <authorList>
            <person name="Paukszto L."/>
            <person name="Sawicki J."/>
            <person name="Karawczyk K."/>
            <person name="Piernik-Szablinska J."/>
            <person name="Szczecinska M."/>
            <person name="Mazdziarz M."/>
        </authorList>
    </citation>
    <scope>NUCLEOTIDE SEQUENCE [LARGE SCALE GENOMIC DNA]</scope>
    <source>
        <strain evidence="1">Rf_01</strain>
        <tissue evidence="1">Aerial parts of the thallus</tissue>
    </source>
</reference>
<dbReference type="EMBL" id="JBHFFA010000001">
    <property type="protein sequence ID" value="KAL2649239.1"/>
    <property type="molecule type" value="Genomic_DNA"/>
</dbReference>
<sequence>MAFNLFSLTPDAPESIQYFAMKRATLLAEAKGTLASLYTQVQDLAPIEESFEFDRLQYQVQISSITAESIEYFAVKRSTLLAEAKASHASFYPHVQDLAPVEESSEFDRLQHQVQISSFTADRTTCSFTDLLTDSEEDIPS</sequence>
<comment type="caution">
    <text evidence="1">The sequence shown here is derived from an EMBL/GenBank/DDBJ whole genome shotgun (WGS) entry which is preliminary data.</text>
</comment>